<feature type="compositionally biased region" description="Basic and acidic residues" evidence="3">
    <location>
        <begin position="291"/>
        <end position="301"/>
    </location>
</feature>
<dbReference type="GO" id="GO:0007155">
    <property type="term" value="P:cell adhesion"/>
    <property type="evidence" value="ECO:0007669"/>
    <property type="project" value="InterPro"/>
</dbReference>
<evidence type="ECO:0000256" key="2">
    <source>
        <dbReference type="ARBA" id="ARBA00022837"/>
    </source>
</evidence>
<feature type="region of interest" description="Disordered" evidence="3">
    <location>
        <begin position="291"/>
        <end position="314"/>
    </location>
</feature>
<dbReference type="EMBL" id="CP071793">
    <property type="protein sequence ID" value="QTD48792.1"/>
    <property type="molecule type" value="Genomic_DNA"/>
</dbReference>
<dbReference type="Pfam" id="PF02412">
    <property type="entry name" value="TSP_3"/>
    <property type="match status" value="2"/>
</dbReference>
<reference evidence="4" key="1">
    <citation type="submission" date="2021-03" db="EMBL/GenBank/DDBJ databases">
        <title>Acanthopleuribacteraceae sp. M133.</title>
        <authorList>
            <person name="Wang G."/>
        </authorList>
    </citation>
    <scope>NUCLEOTIDE SEQUENCE</scope>
    <source>
        <strain evidence="4">M133</strain>
    </source>
</reference>
<dbReference type="AlphaFoldDB" id="A0A8A4TI08"/>
<name>A0A8A4TI08_SULCO</name>
<keyword evidence="1" id="KW-0732">Signal</keyword>
<keyword evidence="2" id="KW-0106">Calcium</keyword>
<proteinExistence type="predicted"/>
<dbReference type="Gene3D" id="4.10.1080.10">
    <property type="entry name" value="TSP type-3 repeat"/>
    <property type="match status" value="1"/>
</dbReference>
<evidence type="ECO:0000313" key="4">
    <source>
        <dbReference type="EMBL" id="QTD48792.1"/>
    </source>
</evidence>
<dbReference type="InterPro" id="IPR003367">
    <property type="entry name" value="Thrombospondin_3-like_rpt"/>
</dbReference>
<dbReference type="InterPro" id="IPR028974">
    <property type="entry name" value="TSP_type-3_rpt"/>
</dbReference>
<sequence>MNYRSFEADELGNLAPQFLSRAGFDDNPQQLELQDYLSGFPTYQEYVVPRLEQFLVKVRSRSQDDLPKDPDARAAYREAFLQGWHAYREEVEREWMEGFRAHLPSGTESRLLRYFTQNIATGISTHLNKAGFRYAFQGHRFHKCEWRTTGSFEYYELGVYSAGWVRNNPEATVFDTKMDVAIALGITIQSASGIRIPTLVSYQNHDFYAVTNVSETLNQNAGPDWDGWATSASNGQVKEIKRSELLACTQVHVAPAGVGAVLNICPTGTAASSRNFSTDVKQQLCSRAMDTDHDTIPDNRDNCPNTPNTDQLDSDGDGYGDVCDNCPLQSNPEQADNDMDGVGNVCDANPNGETDTGGGGGGSGGGGCCLTDPHDDRPNDGGTGGGSQNCNRTGGCVPPMICTYDGHCVLPVTGGGPGCCARWGIIHTIPVCLEWESCKTEHHPANASLFGTLDLGHMGTLVYDYDENGFASESFEFLTSWTIGKTLYPVDPDFVLRELDRPENWGDGDGMLTPSDWAWYRLYLWVDHNGDGLSEKSEWLSLDEAGFSEFPISTE</sequence>
<dbReference type="Proteomes" id="UP000663929">
    <property type="component" value="Chromosome"/>
</dbReference>
<accession>A0A8A4TI08</accession>
<keyword evidence="5" id="KW-1185">Reference proteome</keyword>
<organism evidence="4 5">
    <name type="scientific">Sulfidibacter corallicola</name>
    <dbReference type="NCBI Taxonomy" id="2818388"/>
    <lineage>
        <taxon>Bacteria</taxon>
        <taxon>Pseudomonadati</taxon>
        <taxon>Acidobacteriota</taxon>
        <taxon>Holophagae</taxon>
        <taxon>Acanthopleuribacterales</taxon>
        <taxon>Acanthopleuribacteraceae</taxon>
        <taxon>Sulfidibacter</taxon>
    </lineage>
</organism>
<protein>
    <submittedName>
        <fullName evidence="4">Thrombospondin type 3 repeat-containing protein</fullName>
    </submittedName>
</protein>
<dbReference type="SUPFAM" id="SSF103647">
    <property type="entry name" value="TSP type-3 repeat"/>
    <property type="match status" value="1"/>
</dbReference>
<evidence type="ECO:0000313" key="5">
    <source>
        <dbReference type="Proteomes" id="UP000663929"/>
    </source>
</evidence>
<gene>
    <name evidence="4" type="ORF">J3U87_24690</name>
</gene>
<dbReference type="PANTHER" id="PTHR10199">
    <property type="entry name" value="THROMBOSPONDIN"/>
    <property type="match status" value="1"/>
</dbReference>
<evidence type="ECO:0000256" key="3">
    <source>
        <dbReference type="SAM" id="MobiDB-lite"/>
    </source>
</evidence>
<dbReference type="KEGG" id="scor:J3U87_24690"/>
<dbReference type="RefSeq" id="WP_237378443.1">
    <property type="nucleotide sequence ID" value="NZ_CP071793.1"/>
</dbReference>
<dbReference type="GO" id="GO:0005509">
    <property type="term" value="F:calcium ion binding"/>
    <property type="evidence" value="ECO:0007669"/>
    <property type="project" value="InterPro"/>
</dbReference>
<feature type="compositionally biased region" description="Polar residues" evidence="3">
    <location>
        <begin position="302"/>
        <end position="311"/>
    </location>
</feature>
<evidence type="ECO:0000256" key="1">
    <source>
        <dbReference type="ARBA" id="ARBA00022729"/>
    </source>
</evidence>